<evidence type="ECO:0000256" key="8">
    <source>
        <dbReference type="ARBA" id="ARBA00022946"/>
    </source>
</evidence>
<dbReference type="InterPro" id="IPR039606">
    <property type="entry name" value="Phytol/farnesol_kinase"/>
</dbReference>
<name>A0AAV2DKD9_9ROSI</name>
<comment type="catalytic activity">
    <reaction evidence="13">
        <text>phytol + CTP = phytyl phosphate + CDP + H(+)</text>
        <dbReference type="Rhea" id="RHEA:38055"/>
        <dbReference type="ChEBI" id="CHEBI:15378"/>
        <dbReference type="ChEBI" id="CHEBI:17327"/>
        <dbReference type="ChEBI" id="CHEBI:37563"/>
        <dbReference type="ChEBI" id="CHEBI:58069"/>
        <dbReference type="ChEBI" id="CHEBI:75483"/>
        <dbReference type="EC" id="2.7.1.182"/>
    </reaction>
</comment>
<evidence type="ECO:0000256" key="10">
    <source>
        <dbReference type="ARBA" id="ARBA00023136"/>
    </source>
</evidence>
<keyword evidence="3" id="KW-0150">Chloroplast</keyword>
<protein>
    <recommendedName>
        <fullName evidence="12">phytol kinase</fullName>
        <ecNumber evidence="12">2.7.1.182</ecNumber>
    </recommendedName>
</protein>
<evidence type="ECO:0000256" key="1">
    <source>
        <dbReference type="ARBA" id="ARBA00004508"/>
    </source>
</evidence>
<feature type="transmembrane region" description="Helical" evidence="14">
    <location>
        <begin position="251"/>
        <end position="269"/>
    </location>
</feature>
<dbReference type="GO" id="GO:0031969">
    <property type="term" value="C:chloroplast membrane"/>
    <property type="evidence" value="ECO:0007669"/>
    <property type="project" value="UniProtKB-SubCell"/>
</dbReference>
<keyword evidence="6 14" id="KW-0812">Transmembrane</keyword>
<sequence length="295" mass="31984">MASSSPLSFSVAISRFHNHSTSFLLPSKSSSSPPYVSSPAKRPLLLRIPCRVLAGSDLLRDVGATAGVLAGAYGLVLTFDTLTRRQIIQQNLSRKLVHVLSGLVFVISWPIFSTSSEARYFALFVPLMNCLRLVIHGFSLATDEGLIKSVTREGKPEELLRGPLFYVLVLIACTLVFWRESPVGIISVAMMCGGDGMADIIGRRFGSMKLPYNQEKSWIGSVSMFTCGFVISIGMLQYYSALGYLQLDWSSAVPGVALIALTATVMESLPITNVVDDNISVPLVSMIAAYLSFGQ</sequence>
<keyword evidence="10 14" id="KW-0472">Membrane</keyword>
<comment type="pathway">
    <text evidence="11">Cofactor biosynthesis; tocopherol biosynthesis.</text>
</comment>
<evidence type="ECO:0000256" key="6">
    <source>
        <dbReference type="ARBA" id="ARBA00022692"/>
    </source>
</evidence>
<dbReference type="GO" id="GO:0010276">
    <property type="term" value="F:phytol kinase activity"/>
    <property type="evidence" value="ECO:0007669"/>
    <property type="project" value="UniProtKB-EC"/>
</dbReference>
<evidence type="ECO:0000256" key="3">
    <source>
        <dbReference type="ARBA" id="ARBA00022528"/>
    </source>
</evidence>
<evidence type="ECO:0000256" key="12">
    <source>
        <dbReference type="ARBA" id="ARBA00039024"/>
    </source>
</evidence>
<evidence type="ECO:0000256" key="7">
    <source>
        <dbReference type="ARBA" id="ARBA00022777"/>
    </source>
</evidence>
<evidence type="ECO:0000256" key="11">
    <source>
        <dbReference type="ARBA" id="ARBA00024015"/>
    </source>
</evidence>
<comment type="subcellular location">
    <subcellularLocation>
        <location evidence="1">Plastid</location>
        <location evidence="1">Chloroplast membrane</location>
        <topology evidence="1">Multi-pass membrane protein</topology>
    </subcellularLocation>
</comment>
<evidence type="ECO:0000256" key="2">
    <source>
        <dbReference type="ARBA" id="ARBA00010794"/>
    </source>
</evidence>
<keyword evidence="8" id="KW-0809">Transit peptide</keyword>
<evidence type="ECO:0000256" key="14">
    <source>
        <dbReference type="SAM" id="Phobius"/>
    </source>
</evidence>
<feature type="transmembrane region" description="Helical" evidence="14">
    <location>
        <begin position="159"/>
        <end position="178"/>
    </location>
</feature>
<keyword evidence="4" id="KW-0934">Plastid</keyword>
<dbReference type="EMBL" id="OZ034816">
    <property type="protein sequence ID" value="CAL1374126.1"/>
    <property type="molecule type" value="Genomic_DNA"/>
</dbReference>
<keyword evidence="16" id="KW-1185">Reference proteome</keyword>
<proteinExistence type="inferred from homology"/>
<feature type="transmembrane region" description="Helical" evidence="14">
    <location>
        <begin position="218"/>
        <end position="239"/>
    </location>
</feature>
<comment type="similarity">
    <text evidence="2">Belongs to the polyprenol kinase family.</text>
</comment>
<dbReference type="EC" id="2.7.1.182" evidence="12"/>
<organism evidence="15 16">
    <name type="scientific">Linum trigynum</name>
    <dbReference type="NCBI Taxonomy" id="586398"/>
    <lineage>
        <taxon>Eukaryota</taxon>
        <taxon>Viridiplantae</taxon>
        <taxon>Streptophyta</taxon>
        <taxon>Embryophyta</taxon>
        <taxon>Tracheophyta</taxon>
        <taxon>Spermatophyta</taxon>
        <taxon>Magnoliopsida</taxon>
        <taxon>eudicotyledons</taxon>
        <taxon>Gunneridae</taxon>
        <taxon>Pentapetalae</taxon>
        <taxon>rosids</taxon>
        <taxon>fabids</taxon>
        <taxon>Malpighiales</taxon>
        <taxon>Linaceae</taxon>
        <taxon>Linum</taxon>
    </lineage>
</organism>
<keyword evidence="9 14" id="KW-1133">Transmembrane helix</keyword>
<dbReference type="PANTHER" id="PTHR32523:SF8">
    <property type="entry name" value="DOLICHOL KINASE"/>
    <property type="match status" value="1"/>
</dbReference>
<feature type="transmembrane region" description="Helical" evidence="14">
    <location>
        <begin position="62"/>
        <end position="83"/>
    </location>
</feature>
<keyword evidence="7" id="KW-0418">Kinase</keyword>
<feature type="transmembrane region" description="Helical" evidence="14">
    <location>
        <begin position="118"/>
        <end position="138"/>
    </location>
</feature>
<keyword evidence="5" id="KW-0808">Transferase</keyword>
<evidence type="ECO:0000256" key="9">
    <source>
        <dbReference type="ARBA" id="ARBA00022989"/>
    </source>
</evidence>
<reference evidence="15 16" key="1">
    <citation type="submission" date="2024-04" db="EMBL/GenBank/DDBJ databases">
        <authorList>
            <person name="Fracassetti M."/>
        </authorList>
    </citation>
    <scope>NUCLEOTIDE SEQUENCE [LARGE SCALE GENOMIC DNA]</scope>
</reference>
<dbReference type="AlphaFoldDB" id="A0AAV2DKD9"/>
<dbReference type="PANTHER" id="PTHR32523">
    <property type="entry name" value="PHYTOL KINASE 1, CHLOROPLASTIC"/>
    <property type="match status" value="1"/>
</dbReference>
<dbReference type="GO" id="GO:0010189">
    <property type="term" value="P:vitamin E biosynthetic process"/>
    <property type="evidence" value="ECO:0007669"/>
    <property type="project" value="TreeGrafter"/>
</dbReference>
<evidence type="ECO:0000313" key="16">
    <source>
        <dbReference type="Proteomes" id="UP001497516"/>
    </source>
</evidence>
<dbReference type="Proteomes" id="UP001497516">
    <property type="component" value="Chromosome 3"/>
</dbReference>
<evidence type="ECO:0000256" key="13">
    <source>
        <dbReference type="ARBA" id="ARBA00048889"/>
    </source>
</evidence>
<evidence type="ECO:0000256" key="4">
    <source>
        <dbReference type="ARBA" id="ARBA00022640"/>
    </source>
</evidence>
<feature type="transmembrane region" description="Helical" evidence="14">
    <location>
        <begin position="184"/>
        <end position="206"/>
    </location>
</feature>
<feature type="transmembrane region" description="Helical" evidence="14">
    <location>
        <begin position="95"/>
        <end position="112"/>
    </location>
</feature>
<gene>
    <name evidence="15" type="ORF">LTRI10_LOCUS16013</name>
</gene>
<evidence type="ECO:0000313" key="15">
    <source>
        <dbReference type="EMBL" id="CAL1374126.1"/>
    </source>
</evidence>
<accession>A0AAV2DKD9</accession>
<evidence type="ECO:0000256" key="5">
    <source>
        <dbReference type="ARBA" id="ARBA00022679"/>
    </source>
</evidence>